<feature type="region of interest" description="Disordered" evidence="11">
    <location>
        <begin position="13"/>
        <end position="34"/>
    </location>
</feature>
<evidence type="ECO:0000256" key="10">
    <source>
        <dbReference type="RuleBase" id="RU363075"/>
    </source>
</evidence>
<evidence type="ECO:0000256" key="6">
    <source>
        <dbReference type="ARBA" id="ARBA00022692"/>
    </source>
</evidence>
<feature type="transmembrane region" description="Helical" evidence="10">
    <location>
        <begin position="480"/>
        <end position="501"/>
    </location>
</feature>
<evidence type="ECO:0000256" key="1">
    <source>
        <dbReference type="ARBA" id="ARBA00004477"/>
    </source>
</evidence>
<feature type="transmembrane region" description="Helical" evidence="10">
    <location>
        <begin position="279"/>
        <end position="302"/>
    </location>
</feature>
<dbReference type="AlphaFoldDB" id="A0AAN6GEI8"/>
<gene>
    <name evidence="12" type="primary">ALG9</name>
    <name evidence="12" type="ORF">OC842_002001</name>
</gene>
<evidence type="ECO:0000256" key="11">
    <source>
        <dbReference type="SAM" id="MobiDB-lite"/>
    </source>
</evidence>
<comment type="pathway">
    <text evidence="2">Protein modification; protein glycosylation.</text>
</comment>
<evidence type="ECO:0000256" key="9">
    <source>
        <dbReference type="ARBA" id="ARBA00023136"/>
    </source>
</evidence>
<keyword evidence="13" id="KW-1185">Reference proteome</keyword>
<evidence type="ECO:0000313" key="13">
    <source>
        <dbReference type="Proteomes" id="UP001176521"/>
    </source>
</evidence>
<comment type="similarity">
    <text evidence="3 10">Belongs to the glycosyltransferase 22 family.</text>
</comment>
<comment type="caution">
    <text evidence="12">The sequence shown here is derived from an EMBL/GenBank/DDBJ whole genome shotgun (WGS) entry which is preliminary data.</text>
</comment>
<feature type="transmembrane region" description="Helical" evidence="10">
    <location>
        <begin position="347"/>
        <end position="374"/>
    </location>
</feature>
<comment type="subcellular location">
    <subcellularLocation>
        <location evidence="1 10">Endoplasmic reticulum membrane</location>
        <topology evidence="1 10">Multi-pass membrane protein</topology>
    </subcellularLocation>
</comment>
<name>A0AAN6GEI8_9BASI</name>
<keyword evidence="8 10" id="KW-1133">Transmembrane helix</keyword>
<keyword evidence="6 10" id="KW-0812">Transmembrane</keyword>
<accession>A0AAN6GEI8</accession>
<evidence type="ECO:0000256" key="5">
    <source>
        <dbReference type="ARBA" id="ARBA00022679"/>
    </source>
</evidence>
<reference evidence="12" key="1">
    <citation type="journal article" date="2023" name="PhytoFront">
        <title>Draft Genome Resources of Seven Strains of Tilletia horrida, Causal Agent of Kernel Smut of Rice.</title>
        <authorList>
            <person name="Khanal S."/>
            <person name="Antony Babu S."/>
            <person name="Zhou X.G."/>
        </authorList>
    </citation>
    <scope>NUCLEOTIDE SEQUENCE</scope>
    <source>
        <strain evidence="12">TX3</strain>
    </source>
</reference>
<dbReference type="InterPro" id="IPR005599">
    <property type="entry name" value="GPI_mannosylTrfase"/>
</dbReference>
<proteinExistence type="inferred from homology"/>
<sequence>MAHIPADRRFRQAGGVPASFGSGERPAPPRETNHLLQDASTTSSAWVPSFGLVFRALVIVRLVAARYAVIADCDETYNYWEALHLLVFSPVQQLLPFQTWEYAPEFAIRSYAYLLPYFGFAKLAGRVVALNKLDTFYIIRNMLAVLSSLVESRLCIAVAETIHPSVAKYLFVFLLTSAGMSSAATALLPSTFTMYTSTLALAYAFYPARLPSPNSVPAPSNLTLSQTPYLRTLIATTSFALGAILGWPFAIVLSLPFVAEELFLPSGNQVPASLARYSAFIAARLGRFLRGALFAGLVIGGVTTVIDSLAYGRFTVVSLGIVIYNVLSAKRGAGPELYGTEPASYYFANLGLAFNLILPLALFSAPLALVLRLVDPTRLGPPSRTFPLTSVDKTGTGKGKKQALLTSSRLTLLLYRLAPFYLWLGLLTSQAHKEERFMFPAYPLLCFNAATSVYVLRALLEKVVGAGVPSKGARVAPSRLPSIFTAALLLLTSLLSVFRIVHLQSSFYAPTAVLEHFSRRELPQLIGRAFPQTLQGPKQKARLQAGLDAFASEDEERSAQPANLKASWLGRLRATSEPLPLPGLTGLVNMSLLQSEFGIDDVGKPAPIRLCYAKEWYRFPGHFFIPHGVRVDFVKSEFAGILPKHYAFSSAAERAKSAPAGLEGRVVRYFDRSLGWAWPWKDVTRTVQDGFNDLNREEMDRYVNIDTCDYLVDLDHPHRYASRDSSDPRRSALEPRHAIDSDKWTRVHCVPFLDASSAAATPAPRALHKLLATLDRTLFIPAWVRQGASFVLRRAGLGAWESARRYGDFCLLRTTRRESWANRRGTYGLDAE</sequence>
<evidence type="ECO:0000256" key="7">
    <source>
        <dbReference type="ARBA" id="ARBA00022824"/>
    </source>
</evidence>
<feature type="transmembrane region" description="Helical" evidence="10">
    <location>
        <begin position="233"/>
        <end position="259"/>
    </location>
</feature>
<keyword evidence="9 10" id="KW-0472">Membrane</keyword>
<dbReference type="EMBL" id="JAPDMQ010000077">
    <property type="protein sequence ID" value="KAK0536417.1"/>
    <property type="molecule type" value="Genomic_DNA"/>
</dbReference>
<feature type="transmembrane region" description="Helical" evidence="10">
    <location>
        <begin position="410"/>
        <end position="429"/>
    </location>
</feature>
<organism evidence="12 13">
    <name type="scientific">Tilletia horrida</name>
    <dbReference type="NCBI Taxonomy" id="155126"/>
    <lineage>
        <taxon>Eukaryota</taxon>
        <taxon>Fungi</taxon>
        <taxon>Dikarya</taxon>
        <taxon>Basidiomycota</taxon>
        <taxon>Ustilaginomycotina</taxon>
        <taxon>Exobasidiomycetes</taxon>
        <taxon>Tilletiales</taxon>
        <taxon>Tilletiaceae</taxon>
        <taxon>Tilletia</taxon>
    </lineage>
</organism>
<dbReference type="GO" id="GO:0006487">
    <property type="term" value="P:protein N-linked glycosylation"/>
    <property type="evidence" value="ECO:0007669"/>
    <property type="project" value="TreeGrafter"/>
</dbReference>
<evidence type="ECO:0000256" key="8">
    <source>
        <dbReference type="ARBA" id="ARBA00022989"/>
    </source>
</evidence>
<dbReference type="PANTHER" id="PTHR22760">
    <property type="entry name" value="GLYCOSYLTRANSFERASE"/>
    <property type="match status" value="1"/>
</dbReference>
<evidence type="ECO:0000313" key="12">
    <source>
        <dbReference type="EMBL" id="KAK0536417.1"/>
    </source>
</evidence>
<dbReference type="Pfam" id="PF03901">
    <property type="entry name" value="Glyco_transf_22"/>
    <property type="match status" value="1"/>
</dbReference>
<protein>
    <recommendedName>
        <fullName evidence="10">Mannosyltransferase</fullName>
        <ecNumber evidence="10">2.4.1.-</ecNumber>
    </recommendedName>
</protein>
<dbReference type="PANTHER" id="PTHR22760:SF2">
    <property type="entry name" value="ALPHA-1,2-MANNOSYLTRANSFERASE ALG9"/>
    <property type="match status" value="1"/>
</dbReference>
<feature type="transmembrane region" description="Helical" evidence="10">
    <location>
        <begin position="441"/>
        <end position="460"/>
    </location>
</feature>
<evidence type="ECO:0000256" key="4">
    <source>
        <dbReference type="ARBA" id="ARBA00022676"/>
    </source>
</evidence>
<evidence type="ECO:0000256" key="3">
    <source>
        <dbReference type="ARBA" id="ARBA00007063"/>
    </source>
</evidence>
<dbReference type="GO" id="GO:0005789">
    <property type="term" value="C:endoplasmic reticulum membrane"/>
    <property type="evidence" value="ECO:0007669"/>
    <property type="project" value="UniProtKB-SubCell"/>
</dbReference>
<keyword evidence="4 10" id="KW-0328">Glycosyltransferase</keyword>
<evidence type="ECO:0000256" key="2">
    <source>
        <dbReference type="ARBA" id="ARBA00004922"/>
    </source>
</evidence>
<dbReference type="EC" id="2.4.1.-" evidence="10"/>
<dbReference type="Proteomes" id="UP001176521">
    <property type="component" value="Unassembled WGS sequence"/>
</dbReference>
<keyword evidence="7 10" id="KW-0256">Endoplasmic reticulum</keyword>
<feature type="transmembrane region" description="Helical" evidence="10">
    <location>
        <begin position="169"/>
        <end position="188"/>
    </location>
</feature>
<keyword evidence="5 12" id="KW-0808">Transferase</keyword>
<dbReference type="GO" id="GO:0000026">
    <property type="term" value="F:alpha-1,2-mannosyltransferase activity"/>
    <property type="evidence" value="ECO:0007669"/>
    <property type="project" value="TreeGrafter"/>
</dbReference>